<dbReference type="AlphaFoldDB" id="A0A3R7FFE7"/>
<dbReference type="Proteomes" id="UP000286415">
    <property type="component" value="Unassembled WGS sequence"/>
</dbReference>
<proteinExistence type="predicted"/>
<protein>
    <submittedName>
        <fullName evidence="1">Uncharacterized protein</fullName>
    </submittedName>
</protein>
<dbReference type="EMBL" id="NIRI02000056">
    <property type="protein sequence ID" value="KAG5442533.1"/>
    <property type="molecule type" value="Genomic_DNA"/>
</dbReference>
<sequence>MLQLVRFLRHGDTVYRNNALLIIATCIIRSKRNKEQYTHLQINLVFARHSSESFVYDVLQLNVLPPHVSVGTIFETSSLKTLQQFTTGFAFPGAHQEEDCSKEMDVNVNPPGVAGCFVSFRLACAVRITLKSTNI</sequence>
<accession>A0A3R7FFE7</accession>
<name>A0A3R7FFE7_CLOSI</name>
<gene>
    <name evidence="1" type="ORF">CSKR_108728</name>
</gene>
<dbReference type="InParanoid" id="A0A3R7FFE7"/>
<comment type="caution">
    <text evidence="1">The sequence shown here is derived from an EMBL/GenBank/DDBJ whole genome shotgun (WGS) entry which is preliminary data.</text>
</comment>
<evidence type="ECO:0000313" key="1">
    <source>
        <dbReference type="EMBL" id="KAG5442533.1"/>
    </source>
</evidence>
<keyword evidence="2" id="KW-1185">Reference proteome</keyword>
<reference evidence="1 2" key="1">
    <citation type="journal article" date="2018" name="Biotechnol. Adv.">
        <title>Improved genomic resources and new bioinformatic workflow for the carcinogenic parasite Clonorchis sinensis: Biotechnological implications.</title>
        <authorList>
            <person name="Wang D."/>
            <person name="Korhonen P.K."/>
            <person name="Gasser R.B."/>
            <person name="Young N.D."/>
        </authorList>
    </citation>
    <scope>NUCLEOTIDE SEQUENCE [LARGE SCALE GENOMIC DNA]</scope>
    <source>
        <strain evidence="1">Cs-k2</strain>
    </source>
</reference>
<evidence type="ECO:0000313" key="2">
    <source>
        <dbReference type="Proteomes" id="UP000286415"/>
    </source>
</evidence>
<reference evidence="1 2" key="2">
    <citation type="journal article" date="2021" name="Genomics">
        <title>High-quality reference genome for Clonorchis sinensis.</title>
        <authorList>
            <person name="Young N.D."/>
            <person name="Stroehlein A.J."/>
            <person name="Kinkar L."/>
            <person name="Wang T."/>
            <person name="Sohn W.M."/>
            <person name="Chang B.C.H."/>
            <person name="Kaur P."/>
            <person name="Weisz D."/>
            <person name="Dudchenko O."/>
            <person name="Aiden E.L."/>
            <person name="Korhonen P.K."/>
            <person name="Gasser R.B."/>
        </authorList>
    </citation>
    <scope>NUCLEOTIDE SEQUENCE [LARGE SCALE GENOMIC DNA]</scope>
    <source>
        <strain evidence="1">Cs-k2</strain>
    </source>
</reference>
<organism evidence="1 2">
    <name type="scientific">Clonorchis sinensis</name>
    <name type="common">Chinese liver fluke</name>
    <dbReference type="NCBI Taxonomy" id="79923"/>
    <lineage>
        <taxon>Eukaryota</taxon>
        <taxon>Metazoa</taxon>
        <taxon>Spiralia</taxon>
        <taxon>Lophotrochozoa</taxon>
        <taxon>Platyhelminthes</taxon>
        <taxon>Trematoda</taxon>
        <taxon>Digenea</taxon>
        <taxon>Opisthorchiida</taxon>
        <taxon>Opisthorchiata</taxon>
        <taxon>Opisthorchiidae</taxon>
        <taxon>Clonorchis</taxon>
    </lineage>
</organism>